<accession>A0A9P7YKE2</accession>
<feature type="chain" id="PRO_5040382345" evidence="1">
    <location>
        <begin position="22"/>
        <end position="417"/>
    </location>
</feature>
<dbReference type="AlphaFoldDB" id="A0A9P7YKE2"/>
<evidence type="ECO:0000313" key="3">
    <source>
        <dbReference type="Proteomes" id="UP000824998"/>
    </source>
</evidence>
<sequence length="417" mass="44624">MVYSLPKALLLASILATFANADFPAFTQIQPYTDAQCTDPADYEFENDVFNVGTPNENKFTLGFGVDAPDRGNKWQRYKNVNFKNTSAPANGIGDWVYWDVGDVGHDCNHVIMLPYAGNVGHGAMAFDQPPGNVIVAANKRGCHFTQIPASTTLYTTFCCGSQCQHFVGDSPDGRKTDKRSEELVTEPVVKPRTVEVPMKKDVTALLDLPTRHTGSLAARAAALTSPNPASLQRREQCRSDDEACMEKVWASCQIDKGESSATAGLQVAVSNIQKATAGPGVGSSSISASRSFTIGTSFSSSVGESTSIGVGVSVGITAGVAFPVEATSTVTLSSSFTKEFNKQTTNESNESKQTSVTYTSSMVPGTQGFLSFTPYYNCYSPTIQCGESKMWGYFSICYPQLGNDGAVKGEYSIVIV</sequence>
<keyword evidence="1" id="KW-0732">Signal</keyword>
<name>A0A9P7YKE2_9HELO</name>
<organism evidence="2 3">
    <name type="scientific">Amylocarpus encephaloides</name>
    <dbReference type="NCBI Taxonomy" id="45428"/>
    <lineage>
        <taxon>Eukaryota</taxon>
        <taxon>Fungi</taxon>
        <taxon>Dikarya</taxon>
        <taxon>Ascomycota</taxon>
        <taxon>Pezizomycotina</taxon>
        <taxon>Leotiomycetes</taxon>
        <taxon>Helotiales</taxon>
        <taxon>Helotiales incertae sedis</taxon>
        <taxon>Amylocarpus</taxon>
    </lineage>
</organism>
<dbReference type="OrthoDB" id="4479320at2759"/>
<feature type="signal peptide" evidence="1">
    <location>
        <begin position="1"/>
        <end position="21"/>
    </location>
</feature>
<protein>
    <submittedName>
        <fullName evidence="2">Uncharacterized protein</fullName>
    </submittedName>
</protein>
<proteinExistence type="predicted"/>
<gene>
    <name evidence="2" type="ORF">BJ875DRAFT_440604</name>
</gene>
<comment type="caution">
    <text evidence="2">The sequence shown here is derived from an EMBL/GenBank/DDBJ whole genome shotgun (WGS) entry which is preliminary data.</text>
</comment>
<evidence type="ECO:0000256" key="1">
    <source>
        <dbReference type="SAM" id="SignalP"/>
    </source>
</evidence>
<evidence type="ECO:0000313" key="2">
    <source>
        <dbReference type="EMBL" id="KAG9235147.1"/>
    </source>
</evidence>
<keyword evidence="3" id="KW-1185">Reference proteome</keyword>
<dbReference type="EMBL" id="MU251440">
    <property type="protein sequence ID" value="KAG9235147.1"/>
    <property type="molecule type" value="Genomic_DNA"/>
</dbReference>
<dbReference type="Proteomes" id="UP000824998">
    <property type="component" value="Unassembled WGS sequence"/>
</dbReference>
<reference evidence="2" key="1">
    <citation type="journal article" date="2021" name="IMA Fungus">
        <title>Genomic characterization of three marine fungi, including Emericellopsis atlantica sp. nov. with signatures of a generalist lifestyle and marine biomass degradation.</title>
        <authorList>
            <person name="Hagestad O.C."/>
            <person name="Hou L."/>
            <person name="Andersen J.H."/>
            <person name="Hansen E.H."/>
            <person name="Altermark B."/>
            <person name="Li C."/>
            <person name="Kuhnert E."/>
            <person name="Cox R.J."/>
            <person name="Crous P.W."/>
            <person name="Spatafora J.W."/>
            <person name="Lail K."/>
            <person name="Amirebrahimi M."/>
            <person name="Lipzen A."/>
            <person name="Pangilinan J."/>
            <person name="Andreopoulos W."/>
            <person name="Hayes R.D."/>
            <person name="Ng V."/>
            <person name="Grigoriev I.V."/>
            <person name="Jackson S.A."/>
            <person name="Sutton T.D.S."/>
            <person name="Dobson A.D.W."/>
            <person name="Rama T."/>
        </authorList>
    </citation>
    <scope>NUCLEOTIDE SEQUENCE</scope>
    <source>
        <strain evidence="2">TRa018bII</strain>
    </source>
</reference>